<keyword evidence="1" id="KW-1133">Transmembrane helix</keyword>
<evidence type="ECO:0008006" key="4">
    <source>
        <dbReference type="Google" id="ProtNLM"/>
    </source>
</evidence>
<organism evidence="2 3">
    <name type="scientific">Cardiocondyla obscurior</name>
    <dbReference type="NCBI Taxonomy" id="286306"/>
    <lineage>
        <taxon>Eukaryota</taxon>
        <taxon>Metazoa</taxon>
        <taxon>Ecdysozoa</taxon>
        <taxon>Arthropoda</taxon>
        <taxon>Hexapoda</taxon>
        <taxon>Insecta</taxon>
        <taxon>Pterygota</taxon>
        <taxon>Neoptera</taxon>
        <taxon>Endopterygota</taxon>
        <taxon>Hymenoptera</taxon>
        <taxon>Apocrita</taxon>
        <taxon>Aculeata</taxon>
        <taxon>Formicoidea</taxon>
        <taxon>Formicidae</taxon>
        <taxon>Myrmicinae</taxon>
        <taxon>Cardiocondyla</taxon>
    </lineage>
</organism>
<evidence type="ECO:0000256" key="1">
    <source>
        <dbReference type="SAM" id="Phobius"/>
    </source>
</evidence>
<keyword evidence="1" id="KW-0812">Transmembrane</keyword>
<dbReference type="Proteomes" id="UP001430953">
    <property type="component" value="Unassembled WGS sequence"/>
</dbReference>
<keyword evidence="1" id="KW-0472">Membrane</keyword>
<reference evidence="2 3" key="1">
    <citation type="submission" date="2023-03" db="EMBL/GenBank/DDBJ databases">
        <title>High recombination rates correlate with genetic variation in Cardiocondyla obscurior ants.</title>
        <authorList>
            <person name="Errbii M."/>
        </authorList>
    </citation>
    <scope>NUCLEOTIDE SEQUENCE [LARGE SCALE GENOMIC DNA]</scope>
    <source>
        <strain evidence="2">Alpha-2009</strain>
        <tissue evidence="2">Whole body</tissue>
    </source>
</reference>
<protein>
    <recommendedName>
        <fullName evidence="4">Secreted protein</fullName>
    </recommendedName>
</protein>
<proteinExistence type="predicted"/>
<evidence type="ECO:0000313" key="3">
    <source>
        <dbReference type="Proteomes" id="UP001430953"/>
    </source>
</evidence>
<dbReference type="AlphaFoldDB" id="A0AAW2GKH2"/>
<gene>
    <name evidence="2" type="ORF">PUN28_003344</name>
</gene>
<name>A0AAW2GKH2_9HYME</name>
<dbReference type="EMBL" id="JADYXP020000003">
    <property type="protein sequence ID" value="KAL0128043.1"/>
    <property type="molecule type" value="Genomic_DNA"/>
</dbReference>
<comment type="caution">
    <text evidence="2">The sequence shown here is derived from an EMBL/GenBank/DDBJ whole genome shotgun (WGS) entry which is preliminary data.</text>
</comment>
<accession>A0AAW2GKH2</accession>
<evidence type="ECO:0000313" key="2">
    <source>
        <dbReference type="EMBL" id="KAL0128043.1"/>
    </source>
</evidence>
<sequence>MCRTLIFYYTNRSRFVGRVGSAASYRALFLTCFIFFFFFRKCVRECLVRGRMARHVPSERRSRPGGHLASAEQLIVF</sequence>
<keyword evidence="3" id="KW-1185">Reference proteome</keyword>
<feature type="transmembrane region" description="Helical" evidence="1">
    <location>
        <begin position="23"/>
        <end position="43"/>
    </location>
</feature>